<dbReference type="EMBL" id="JAHLQL010000006">
    <property type="protein sequence ID" value="MBU5592958.1"/>
    <property type="molecule type" value="Genomic_DNA"/>
</dbReference>
<dbReference type="PANTHER" id="PTHR34581:SF2">
    <property type="entry name" value="PTS SYSTEM N,N'-DIACETYLCHITOBIOSE-SPECIFIC EIIB COMPONENT"/>
    <property type="match status" value="1"/>
</dbReference>
<sequence>MYMKTIMLVCAGGMSTSLLVNKMKKTAEERNIDVDIFAVSAPEVDNAIEKKNVDVVLLAPQVKYMKNQFESKLKEKNICMDVINMQYYGMMNGERILEQALELIDM</sequence>
<gene>
    <name evidence="7" type="ORF">KQI89_14500</name>
</gene>
<feature type="domain" description="PTS EIIB type-3" evidence="6">
    <location>
        <begin position="3"/>
        <end position="106"/>
    </location>
</feature>
<evidence type="ECO:0000313" key="8">
    <source>
        <dbReference type="Proteomes" id="UP000736583"/>
    </source>
</evidence>
<protein>
    <submittedName>
        <fullName evidence="7">PTS sugar transporter subunit IIB</fullName>
    </submittedName>
</protein>
<evidence type="ECO:0000256" key="4">
    <source>
        <dbReference type="ARBA" id="ARBA00022683"/>
    </source>
</evidence>
<dbReference type="Pfam" id="PF02302">
    <property type="entry name" value="PTS_IIB"/>
    <property type="match status" value="1"/>
</dbReference>
<proteinExistence type="predicted"/>
<dbReference type="InterPro" id="IPR003501">
    <property type="entry name" value="PTS_EIIB_2/3"/>
</dbReference>
<evidence type="ECO:0000313" key="7">
    <source>
        <dbReference type="EMBL" id="MBU5592958.1"/>
    </source>
</evidence>
<dbReference type="Proteomes" id="UP000736583">
    <property type="component" value="Unassembled WGS sequence"/>
</dbReference>
<keyword evidence="8" id="KW-1185">Reference proteome</keyword>
<reference evidence="7 8" key="1">
    <citation type="submission" date="2021-06" db="EMBL/GenBank/DDBJ databases">
        <authorList>
            <person name="Sun Q."/>
            <person name="Li D."/>
        </authorList>
    </citation>
    <scope>NUCLEOTIDE SEQUENCE [LARGE SCALE GENOMIC DNA]</scope>
    <source>
        <strain evidence="7 8">MSJ-4</strain>
    </source>
</reference>
<dbReference type="CDD" id="cd05564">
    <property type="entry name" value="PTS_IIB_chitobiose_lichenan"/>
    <property type="match status" value="1"/>
</dbReference>
<dbReference type="InterPro" id="IPR013012">
    <property type="entry name" value="PTS_EIIB_3"/>
</dbReference>
<evidence type="ECO:0000256" key="2">
    <source>
        <dbReference type="ARBA" id="ARBA00022553"/>
    </source>
</evidence>
<keyword evidence="1" id="KW-0813">Transport</keyword>
<keyword evidence="4" id="KW-0598">Phosphotransferase system</keyword>
<accession>A0ABS6F5U9</accession>
<evidence type="ECO:0000256" key="5">
    <source>
        <dbReference type="PROSITE-ProRule" id="PRU00423"/>
    </source>
</evidence>
<organism evidence="7 8">
    <name type="scientific">Clostridium simiarum</name>
    <dbReference type="NCBI Taxonomy" id="2841506"/>
    <lineage>
        <taxon>Bacteria</taxon>
        <taxon>Bacillati</taxon>
        <taxon>Bacillota</taxon>
        <taxon>Clostridia</taxon>
        <taxon>Eubacteriales</taxon>
        <taxon>Clostridiaceae</taxon>
        <taxon>Clostridium</taxon>
    </lineage>
</organism>
<comment type="caution">
    <text evidence="7">The sequence shown here is derived from an EMBL/GenBank/DDBJ whole genome shotgun (WGS) entry which is preliminary data.</text>
</comment>
<evidence type="ECO:0000256" key="1">
    <source>
        <dbReference type="ARBA" id="ARBA00022448"/>
    </source>
</evidence>
<evidence type="ECO:0000259" key="6">
    <source>
        <dbReference type="PROSITE" id="PS51100"/>
    </source>
</evidence>
<feature type="modified residue" description="Phosphocysteine; by EIIA" evidence="5">
    <location>
        <position position="10"/>
    </location>
</feature>
<dbReference type="PANTHER" id="PTHR34581">
    <property type="entry name" value="PTS SYSTEM N,N'-DIACETYLCHITOBIOSE-SPECIFIC EIIB COMPONENT"/>
    <property type="match status" value="1"/>
</dbReference>
<evidence type="ECO:0000256" key="3">
    <source>
        <dbReference type="ARBA" id="ARBA00022597"/>
    </source>
</evidence>
<keyword evidence="3 7" id="KW-0762">Sugar transport</keyword>
<dbReference type="InterPro" id="IPR051819">
    <property type="entry name" value="PTS_sugar-specific_EIIB"/>
</dbReference>
<keyword evidence="2" id="KW-0597">Phosphoprotein</keyword>
<dbReference type="PROSITE" id="PS51100">
    <property type="entry name" value="PTS_EIIB_TYPE_3"/>
    <property type="match status" value="1"/>
</dbReference>
<name>A0ABS6F5U9_9CLOT</name>